<dbReference type="STRING" id="1817821.A2717_01815"/>
<comment type="caution">
    <text evidence="2">The sequence shown here is derived from an EMBL/GenBank/DDBJ whole genome shotgun (WGS) entry which is preliminary data.</text>
</comment>
<dbReference type="Proteomes" id="UP000177610">
    <property type="component" value="Unassembled WGS sequence"/>
</dbReference>
<organism evidence="2 3">
    <name type="scientific">Candidatus Doudnabacteria bacterium RIFCSPHIGHO2_01_FULL_41_86</name>
    <dbReference type="NCBI Taxonomy" id="1817821"/>
    <lineage>
        <taxon>Bacteria</taxon>
        <taxon>Candidatus Doudnaibacteriota</taxon>
    </lineage>
</organism>
<evidence type="ECO:0000313" key="3">
    <source>
        <dbReference type="Proteomes" id="UP000177610"/>
    </source>
</evidence>
<protein>
    <submittedName>
        <fullName evidence="2">Uncharacterized protein</fullName>
    </submittedName>
</protein>
<dbReference type="EMBL" id="MFEH01000001">
    <property type="protein sequence ID" value="OGE74265.1"/>
    <property type="molecule type" value="Genomic_DNA"/>
</dbReference>
<proteinExistence type="predicted"/>
<gene>
    <name evidence="2" type="ORF">A2717_01815</name>
</gene>
<dbReference type="AlphaFoldDB" id="A0A1F5N9F4"/>
<accession>A0A1F5N9F4</accession>
<reference evidence="2 3" key="1">
    <citation type="journal article" date="2016" name="Nat. Commun.">
        <title>Thousands of microbial genomes shed light on interconnected biogeochemical processes in an aquifer system.</title>
        <authorList>
            <person name="Anantharaman K."/>
            <person name="Brown C.T."/>
            <person name="Hug L.A."/>
            <person name="Sharon I."/>
            <person name="Castelle C.J."/>
            <person name="Probst A.J."/>
            <person name="Thomas B.C."/>
            <person name="Singh A."/>
            <person name="Wilkins M.J."/>
            <person name="Karaoz U."/>
            <person name="Brodie E.L."/>
            <person name="Williams K.H."/>
            <person name="Hubbard S.S."/>
            <person name="Banfield J.F."/>
        </authorList>
    </citation>
    <scope>NUCLEOTIDE SEQUENCE [LARGE SCALE GENOMIC DNA]</scope>
</reference>
<dbReference type="Gene3D" id="3.40.50.1240">
    <property type="entry name" value="Phosphoglycerate mutase-like"/>
    <property type="match status" value="1"/>
</dbReference>
<evidence type="ECO:0000313" key="2">
    <source>
        <dbReference type="EMBL" id="OGE74265.1"/>
    </source>
</evidence>
<name>A0A1F5N9F4_9BACT</name>
<feature type="region of interest" description="Disordered" evidence="1">
    <location>
        <begin position="28"/>
        <end position="61"/>
    </location>
</feature>
<feature type="compositionally biased region" description="Basic and acidic residues" evidence="1">
    <location>
        <begin position="43"/>
        <end position="60"/>
    </location>
</feature>
<evidence type="ECO:0000256" key="1">
    <source>
        <dbReference type="SAM" id="MobiDB-lite"/>
    </source>
</evidence>
<dbReference type="InterPro" id="IPR029033">
    <property type="entry name" value="His_PPase_superfam"/>
</dbReference>
<sequence length="292" mass="33294">METRDLGRESRESLPKASIHLEFFRHDDKAKAAEGQPDTTVRLTEKGRKHASEVGKEKNPNPEVAVAFGSSRERSVETAMRQMLADQPEIGEDTTLEDIKELVAGSVKVGRKDMVDERLNFVWEGEFKDAAMDHYVNKKDYLLFAVEESDDLVRKLKDHSSTSYSRQAAGIAEIVRRYLEILPNFQRLVADNPDKYLKFQNELQRFLGSHATVTESFLMKVIEKTKGRDDVMKFIESLPDKNGFGFSEGFSLDLVGDETGTDIVLKYKDQQWELTPELIDEIIKDKEALDLT</sequence>